<dbReference type="EMBL" id="MT630843">
    <property type="protein sequence ID" value="QNO43519.1"/>
    <property type="molecule type" value="Genomic_DNA"/>
</dbReference>
<dbReference type="GO" id="GO:0004170">
    <property type="term" value="F:dUTP diphosphatase activity"/>
    <property type="evidence" value="ECO:0007669"/>
    <property type="project" value="UniProtKB-EC"/>
</dbReference>
<evidence type="ECO:0000256" key="2">
    <source>
        <dbReference type="ARBA" id="ARBA00023080"/>
    </source>
</evidence>
<dbReference type="GO" id="GO:0008829">
    <property type="term" value="F:dCTP deaminase activity"/>
    <property type="evidence" value="ECO:0007669"/>
    <property type="project" value="InterPro"/>
</dbReference>
<name>A0A7G9Y3L9_9EURY</name>
<proteinExistence type="predicted"/>
<dbReference type="NCBIfam" id="NF002598">
    <property type="entry name" value="PRK02253.1"/>
    <property type="match status" value="1"/>
</dbReference>
<dbReference type="EC" id="3.6.1.23" evidence="4"/>
<keyword evidence="1 4" id="KW-0378">Hydrolase</keyword>
<dbReference type="Pfam" id="PF22769">
    <property type="entry name" value="DCD"/>
    <property type="match status" value="1"/>
</dbReference>
<dbReference type="EMBL" id="MT630776">
    <property type="protein sequence ID" value="QNO42866.1"/>
    <property type="molecule type" value="Genomic_DNA"/>
</dbReference>
<dbReference type="CDD" id="cd07557">
    <property type="entry name" value="trimeric_dUTPase"/>
    <property type="match status" value="1"/>
</dbReference>
<sequence length="170" mass="18965">MTMLSKPELIEQLNNSPPLVEQMIDSTIQIQPNGIEMTLQSVHALQGTGSVAFDNSERKLPGTRKLEFQPDGWLNLKPGIYKIIYNEIVNLPLEIAAIARPRSSLLRCGVILETAVWDAGYSGRSESLLIVHNPQGFKIKHNARIVQLIFFTLTSQASEGYSGIYQNENK</sequence>
<protein>
    <submittedName>
        <fullName evidence="4">Deoxyuridine 5'-triphosphate nucleotidohydrolase</fullName>
        <ecNumber evidence="4">3.6.1.23</ecNumber>
    </submittedName>
</protein>
<dbReference type="InterPro" id="IPR036157">
    <property type="entry name" value="dUTPase-like_sf"/>
</dbReference>
<dbReference type="Gene3D" id="2.70.40.10">
    <property type="match status" value="1"/>
</dbReference>
<dbReference type="InterPro" id="IPR011962">
    <property type="entry name" value="dCTP_deaminase"/>
</dbReference>
<accession>A0A7G9Y3L9</accession>
<gene>
    <name evidence="4" type="primary">dut</name>
    <name evidence="5" type="ORF">BPMPBACK_00005</name>
    <name evidence="3" type="ORF">DHAHGKBP_00005</name>
    <name evidence="6" type="ORF">ECNBCPKO_00006</name>
    <name evidence="4" type="ORF">KPMFPNGI_00005</name>
</gene>
<dbReference type="AlphaFoldDB" id="A0A7G9Y3L9"/>
<evidence type="ECO:0000313" key="6">
    <source>
        <dbReference type="EMBL" id="QNO43519.1"/>
    </source>
</evidence>
<dbReference type="InterPro" id="IPR033704">
    <property type="entry name" value="dUTPase_trimeric"/>
</dbReference>
<dbReference type="EMBL" id="MT630753">
    <property type="protein sequence ID" value="QNO42603.1"/>
    <property type="molecule type" value="Genomic_DNA"/>
</dbReference>
<dbReference type="PANTHER" id="PTHR42680:SF1">
    <property type="entry name" value="DEOXYURIDINE 5'-TRIPHOSPHATE NUCLEOTIDOHYDROLASE"/>
    <property type="match status" value="1"/>
</dbReference>
<evidence type="ECO:0000313" key="3">
    <source>
        <dbReference type="EMBL" id="QNO41296.1"/>
    </source>
</evidence>
<keyword evidence="2" id="KW-0546">Nucleotide metabolism</keyword>
<organism evidence="4">
    <name type="scientific">Candidatus Methanogaster sp. ANME-2c ERB4</name>
    <dbReference type="NCBI Taxonomy" id="2759911"/>
    <lineage>
        <taxon>Archaea</taxon>
        <taxon>Methanobacteriati</taxon>
        <taxon>Methanobacteriota</taxon>
        <taxon>Stenosarchaea group</taxon>
        <taxon>Methanomicrobia</taxon>
        <taxon>Methanosarcinales</taxon>
        <taxon>ANME-2 cluster</taxon>
        <taxon>Candidatus Methanogasteraceae</taxon>
        <taxon>Candidatus Methanogaster</taxon>
    </lineage>
</organism>
<dbReference type="GO" id="GO:0006229">
    <property type="term" value="P:dUTP biosynthetic process"/>
    <property type="evidence" value="ECO:0007669"/>
    <property type="project" value="InterPro"/>
</dbReference>
<evidence type="ECO:0000256" key="1">
    <source>
        <dbReference type="ARBA" id="ARBA00022801"/>
    </source>
</evidence>
<evidence type="ECO:0000313" key="5">
    <source>
        <dbReference type="EMBL" id="QNO42866.1"/>
    </source>
</evidence>
<dbReference type="EMBL" id="MT630616">
    <property type="protein sequence ID" value="QNO41296.1"/>
    <property type="molecule type" value="Genomic_DNA"/>
</dbReference>
<dbReference type="SUPFAM" id="SSF51283">
    <property type="entry name" value="dUTPase-like"/>
    <property type="match status" value="1"/>
</dbReference>
<reference evidence="4" key="1">
    <citation type="submission" date="2020-06" db="EMBL/GenBank/DDBJ databases">
        <title>Unique genomic features of the anaerobic methanotrophic archaea.</title>
        <authorList>
            <person name="Chadwick G.L."/>
            <person name="Skennerton C.T."/>
            <person name="Laso-Perez R."/>
            <person name="Leu A.O."/>
            <person name="Speth D.R."/>
            <person name="Yu H."/>
            <person name="Morgan-Lang C."/>
            <person name="Hatzenpichler R."/>
            <person name="Goudeau D."/>
            <person name="Malmstrom R."/>
            <person name="Brazelton W.J."/>
            <person name="Woyke T."/>
            <person name="Hallam S.J."/>
            <person name="Tyson G.W."/>
            <person name="Wegener G."/>
            <person name="Boetius A."/>
            <person name="Orphan V."/>
        </authorList>
    </citation>
    <scope>NUCLEOTIDE SEQUENCE</scope>
</reference>
<dbReference type="PANTHER" id="PTHR42680">
    <property type="entry name" value="DCTP DEAMINASE"/>
    <property type="match status" value="1"/>
</dbReference>
<evidence type="ECO:0000313" key="4">
    <source>
        <dbReference type="EMBL" id="QNO42603.1"/>
    </source>
</evidence>